<dbReference type="EMBL" id="KZ613474">
    <property type="protein sequence ID" value="PMD23791.1"/>
    <property type="molecule type" value="Genomic_DNA"/>
</dbReference>
<reference evidence="1 2" key="1">
    <citation type="submission" date="2016-05" db="EMBL/GenBank/DDBJ databases">
        <title>A degradative enzymes factory behind the ericoid mycorrhizal symbiosis.</title>
        <authorList>
            <consortium name="DOE Joint Genome Institute"/>
            <person name="Martino E."/>
            <person name="Morin E."/>
            <person name="Grelet G."/>
            <person name="Kuo A."/>
            <person name="Kohler A."/>
            <person name="Daghino S."/>
            <person name="Barry K."/>
            <person name="Choi C."/>
            <person name="Cichocki N."/>
            <person name="Clum A."/>
            <person name="Copeland A."/>
            <person name="Hainaut M."/>
            <person name="Haridas S."/>
            <person name="Labutti K."/>
            <person name="Lindquist E."/>
            <person name="Lipzen A."/>
            <person name="Khouja H.-R."/>
            <person name="Murat C."/>
            <person name="Ohm R."/>
            <person name="Olson A."/>
            <person name="Spatafora J."/>
            <person name="Veneault-Fourrey C."/>
            <person name="Henrissat B."/>
            <person name="Grigoriev I."/>
            <person name="Martin F."/>
            <person name="Perotto S."/>
        </authorList>
    </citation>
    <scope>NUCLEOTIDE SEQUENCE [LARGE SCALE GENOMIC DNA]</scope>
    <source>
        <strain evidence="1 2">UAMH 7357</strain>
    </source>
</reference>
<accession>A0A2J6QBZ2</accession>
<protein>
    <submittedName>
        <fullName evidence="1">Uncharacterized protein</fullName>
    </submittedName>
</protein>
<dbReference type="AlphaFoldDB" id="A0A2J6QBZ2"/>
<gene>
    <name evidence="1" type="ORF">NA56DRAFT_701191</name>
</gene>
<evidence type="ECO:0000313" key="1">
    <source>
        <dbReference type="EMBL" id="PMD23791.1"/>
    </source>
</evidence>
<organism evidence="1 2">
    <name type="scientific">Hyaloscypha hepaticicola</name>
    <dbReference type="NCBI Taxonomy" id="2082293"/>
    <lineage>
        <taxon>Eukaryota</taxon>
        <taxon>Fungi</taxon>
        <taxon>Dikarya</taxon>
        <taxon>Ascomycota</taxon>
        <taxon>Pezizomycotina</taxon>
        <taxon>Leotiomycetes</taxon>
        <taxon>Helotiales</taxon>
        <taxon>Hyaloscyphaceae</taxon>
        <taxon>Hyaloscypha</taxon>
    </lineage>
</organism>
<evidence type="ECO:0000313" key="2">
    <source>
        <dbReference type="Proteomes" id="UP000235672"/>
    </source>
</evidence>
<name>A0A2J6QBZ2_9HELO</name>
<dbReference type="Proteomes" id="UP000235672">
    <property type="component" value="Unassembled WGS sequence"/>
</dbReference>
<proteinExistence type="predicted"/>
<sequence>MELSDSLLAACRRPGRWSCTALTAGLKDPGTTGGKSLSVWCIGTEVQCSLLTTFEDLGLFLEDWMGQDSIMLHRRRVIPFETEFWSFRRSCYFDWGRSRWLIGQVTHRAIPKLRWSTPDRLFGTPRPISLVEFNNKVDVDVAQKFLSQKCCCLPAN</sequence>
<keyword evidence="2" id="KW-1185">Reference proteome</keyword>